<dbReference type="EMBL" id="JAAOAN010000915">
    <property type="protein sequence ID" value="KAF5698350.1"/>
    <property type="molecule type" value="Genomic_DNA"/>
</dbReference>
<dbReference type="InterPro" id="IPR056884">
    <property type="entry name" value="NPHP3-like_N"/>
</dbReference>
<evidence type="ECO:0000256" key="1">
    <source>
        <dbReference type="ARBA" id="ARBA00022737"/>
    </source>
</evidence>
<comment type="caution">
    <text evidence="4">The sequence shown here is derived from an EMBL/GenBank/DDBJ whole genome shotgun (WGS) entry which is preliminary data.</text>
</comment>
<dbReference type="Gene3D" id="1.20.120.1020">
    <property type="entry name" value="Prion-inhibition and propagation, HeLo domain"/>
    <property type="match status" value="1"/>
</dbReference>
<dbReference type="InterPro" id="IPR038305">
    <property type="entry name" value="HeLo_sf"/>
</dbReference>
<dbReference type="OrthoDB" id="443402at2759"/>
<dbReference type="PANTHER" id="PTHR10039">
    <property type="entry name" value="AMELOGENIN"/>
    <property type="match status" value="1"/>
</dbReference>
<evidence type="ECO:0000259" key="3">
    <source>
        <dbReference type="Pfam" id="PF24883"/>
    </source>
</evidence>
<protein>
    <recommendedName>
        <fullName evidence="6">NACHT domain-containing protein</fullName>
    </recommendedName>
</protein>
<feature type="domain" description="Nephrocystin 3-like N-terminal" evidence="3">
    <location>
        <begin position="266"/>
        <end position="447"/>
    </location>
</feature>
<organism evidence="4 5">
    <name type="scientific">Fusarium mundagurra</name>
    <dbReference type="NCBI Taxonomy" id="1567541"/>
    <lineage>
        <taxon>Eukaryota</taxon>
        <taxon>Fungi</taxon>
        <taxon>Dikarya</taxon>
        <taxon>Ascomycota</taxon>
        <taxon>Pezizomycotina</taxon>
        <taxon>Sordariomycetes</taxon>
        <taxon>Hypocreomycetidae</taxon>
        <taxon>Hypocreales</taxon>
        <taxon>Nectriaceae</taxon>
        <taxon>Fusarium</taxon>
        <taxon>Fusarium fujikuroi species complex</taxon>
    </lineage>
</organism>
<accession>A0A8H5XRY6</accession>
<dbReference type="Gene3D" id="3.40.50.300">
    <property type="entry name" value="P-loop containing nucleotide triphosphate hydrolases"/>
    <property type="match status" value="1"/>
</dbReference>
<dbReference type="Pfam" id="PF14479">
    <property type="entry name" value="HeLo"/>
    <property type="match status" value="1"/>
</dbReference>
<keyword evidence="1" id="KW-0677">Repeat</keyword>
<dbReference type="PANTHER" id="PTHR10039:SF5">
    <property type="entry name" value="NACHT DOMAIN-CONTAINING PROTEIN"/>
    <property type="match status" value="1"/>
</dbReference>
<dbReference type="Proteomes" id="UP000544331">
    <property type="component" value="Unassembled WGS sequence"/>
</dbReference>
<feature type="domain" description="Prion-inhibition and propagation HeLo" evidence="2">
    <location>
        <begin position="5"/>
        <end position="216"/>
    </location>
</feature>
<evidence type="ECO:0000259" key="2">
    <source>
        <dbReference type="Pfam" id="PF14479"/>
    </source>
</evidence>
<evidence type="ECO:0008006" key="6">
    <source>
        <dbReference type="Google" id="ProtNLM"/>
    </source>
</evidence>
<dbReference type="InterPro" id="IPR027417">
    <property type="entry name" value="P-loop_NTPase"/>
</dbReference>
<keyword evidence="5" id="KW-1185">Reference proteome</keyword>
<reference evidence="4 5" key="1">
    <citation type="submission" date="2020-05" db="EMBL/GenBank/DDBJ databases">
        <title>Identification and distribution of gene clusters putatively required for synthesis of sphingolipid metabolism inhibitors in phylogenetically diverse species of the filamentous fungus Fusarium.</title>
        <authorList>
            <person name="Kim H.-S."/>
            <person name="Busman M."/>
            <person name="Brown D.W."/>
            <person name="Divon H."/>
            <person name="Uhlig S."/>
            <person name="Proctor R.H."/>
        </authorList>
    </citation>
    <scope>NUCLEOTIDE SEQUENCE [LARGE SCALE GENOMIC DNA]</scope>
    <source>
        <strain evidence="4 5">NRRL 66235</strain>
    </source>
</reference>
<gene>
    <name evidence="4" type="ORF">FMUND_15112</name>
</gene>
<evidence type="ECO:0000313" key="4">
    <source>
        <dbReference type="EMBL" id="KAF5698350.1"/>
    </source>
</evidence>
<evidence type="ECO:0000313" key="5">
    <source>
        <dbReference type="Proteomes" id="UP000544331"/>
    </source>
</evidence>
<proteinExistence type="predicted"/>
<sequence>MEAAGLAIGAIALVSLFKDCIDLFSMISAARELNEDATTLNIKLDVEKMIFLQWSDRVGLLKPETFDANFKDVKTRETILRVLSSIKKLLGDAQVLQDQYGLQRLDLAIGSDLGSTPTETFNGVSETRLSRFLQEFGKLKGNIQHRQEPSQPSRVHKATKHVRWVVVHKDKFDRLINDLSYFNGALNALAPTVSASTFDLSSKDLSYVDNITHLDAIIQTSSERHSAIVRAAITAKKSLLQNRILLHLWFPRHDDRKDIKNAHSKTLDWALTSLSAWLQNESGIYWIFGKAGSGKSTLLKYLAGHEQTRLFLNQWASGSELILCHFFFYALGQTEQKSQSGLLRSLLYQILELWPEYAEAVLPNMWSEILLIGENGEKVSQSQKPSMPSAIQLMKALSTLCKVHLCDKKLCFFIDGLDEFEGQDMDAAVFIEEIGSFPNVKVVVSSRPHPAFIATFSTRPKMHLPDLTKSDILSYINDTVGSHPYLVALSELEPDIVADIVRQLDDKASGVFLWVALACRSVVQGCHNYDTIEDLKARVDALPGEVESLFEQMLTTVEPCWREDAVRILKMVHTNDRHPGSEPIPTLGLYLAQEQGLDVISDPSRTSFAKKSTRHVDVIHNITEGRLRGRYCGLIEVSDNQSYITFIHRSLHTFLSQPGVWERISTSIEATEIDGHAMLSSLWLRLSGSAATTTLVQRTFIENAMAHIYYGAKDGCAPEITLHNLSKLQFILGMPESGSLWAKARYCLLHVPRCHRYCDDVSLVLPLAVEMGLVQVVQYAVEQPTELPKLLIRASHHQPSLLDCNDKEPHSTFTYLGSRCKSGGQFYTAKGRAGLFQTVYPLLYHALCRPLLSELASRGCTIHEFASRDPSSDMVQYFLSQGYSPNESFLRLKYAKDTTPWQEWIKKADENRKICYSVTQRTSQITMALIEAGADIQGLESTTLSEFMDRIDEFCQIPSNLSINDGPTNRRLWLDVRTTTIANRLHNDASSQDNPKQERRLGYNWKSPAVRTLQHVVLVIIFVYIVRYYI</sequence>
<dbReference type="InterPro" id="IPR029498">
    <property type="entry name" value="HeLo_dom"/>
</dbReference>
<dbReference type="SUPFAM" id="SSF52540">
    <property type="entry name" value="P-loop containing nucleoside triphosphate hydrolases"/>
    <property type="match status" value="1"/>
</dbReference>
<dbReference type="Pfam" id="PF24883">
    <property type="entry name" value="NPHP3_N"/>
    <property type="match status" value="1"/>
</dbReference>
<dbReference type="AlphaFoldDB" id="A0A8H5XRY6"/>
<name>A0A8H5XRY6_9HYPO</name>